<name>A0A9W7LC79_9STRA</name>
<dbReference type="Pfam" id="PF00400">
    <property type="entry name" value="WD40"/>
    <property type="match status" value="2"/>
</dbReference>
<evidence type="ECO:0000313" key="6">
    <source>
        <dbReference type="Proteomes" id="UP001165065"/>
    </source>
</evidence>
<reference evidence="6" key="1">
    <citation type="journal article" date="2023" name="Commun. Biol.">
        <title>Genome analysis of Parmales, the sister group of diatoms, reveals the evolutionary specialization of diatoms from phago-mixotrophs to photoautotrophs.</title>
        <authorList>
            <person name="Ban H."/>
            <person name="Sato S."/>
            <person name="Yoshikawa S."/>
            <person name="Yamada K."/>
            <person name="Nakamura Y."/>
            <person name="Ichinomiya M."/>
            <person name="Sato N."/>
            <person name="Blanc-Mathieu R."/>
            <person name="Endo H."/>
            <person name="Kuwata A."/>
            <person name="Ogata H."/>
        </authorList>
    </citation>
    <scope>NUCLEOTIDE SEQUENCE [LARGE SCALE GENOMIC DNA]</scope>
</reference>
<comment type="caution">
    <text evidence="5">The sequence shown here is derived from an EMBL/GenBank/DDBJ whole genome shotgun (WGS) entry which is preliminary data.</text>
</comment>
<dbReference type="InterPro" id="IPR001680">
    <property type="entry name" value="WD40_rpt"/>
</dbReference>
<dbReference type="SMART" id="SM00320">
    <property type="entry name" value="WD40"/>
    <property type="match status" value="7"/>
</dbReference>
<dbReference type="SUPFAM" id="SSF50978">
    <property type="entry name" value="WD40 repeat-like"/>
    <property type="match status" value="1"/>
</dbReference>
<evidence type="ECO:0000256" key="3">
    <source>
        <dbReference type="ARBA" id="ARBA00022737"/>
    </source>
</evidence>
<dbReference type="GO" id="GO:0000159">
    <property type="term" value="C:protein phosphatase type 2A complex"/>
    <property type="evidence" value="ECO:0007669"/>
    <property type="project" value="UniProtKB-UniRule"/>
</dbReference>
<dbReference type="AlphaFoldDB" id="A0A9W7LC79"/>
<dbReference type="PIRSF" id="PIRSF037309">
    <property type="entry name" value="PP2A_PR55"/>
    <property type="match status" value="1"/>
</dbReference>
<sequence length="444" mass="49755">MDGSQPGLYLSQCFGEIGGYEEGNDADTLSACQFDGTGQYLATGDKGGRIVIFKKAEEAIYEPYAEFQSHESDFDYLKSLEIEERINQIQFLPPTNNAVFLLSTNDKTVKLWKVGERRVGLSGEKSEGSLFPPKAQDSRTIVATPRRTYANAHNYHINSISMNSDGETFVSADDLRINLWSHEIEEECFNIVDIKPPSMEDLTEVITSCQFHPSHCHMMIHSSSKGSIKLGDLRARALVDTQSKVLQQSVEVGSDKSFFSEIIASISDARFSPDGRYIVSRDYMTLKLWDVNMESSPVLTIPLQQHLTSKFVQLYENDCIFDKFECCVSGDGMFVGSGSYDGVFKVFNASTGKMESEVRMGTEHMERSQTATDFNFSEKVLHLSWSPTTDTLAVCGSNRLYIYNGIRDGKGGTFLPMQEERWDGDEDKEEDTSTVAEHVNNIKL</sequence>
<dbReference type="Gene3D" id="2.130.10.10">
    <property type="entry name" value="YVTN repeat-like/Quinoprotein amine dehydrogenase"/>
    <property type="match status" value="3"/>
</dbReference>
<comment type="similarity">
    <text evidence="1 4">Belongs to the phosphatase 2A regulatory subunit B family.</text>
</comment>
<dbReference type="InterPro" id="IPR015943">
    <property type="entry name" value="WD40/YVTN_repeat-like_dom_sf"/>
</dbReference>
<keyword evidence="3 4" id="KW-0677">Repeat</keyword>
<evidence type="ECO:0000256" key="1">
    <source>
        <dbReference type="ARBA" id="ARBA00008259"/>
    </source>
</evidence>
<dbReference type="InterPro" id="IPR000009">
    <property type="entry name" value="PP2A_PR55"/>
</dbReference>
<dbReference type="PANTHER" id="PTHR11871">
    <property type="entry name" value="PROTEIN PHOSPHATASE PP2A REGULATORY SUBUNIT B"/>
    <property type="match status" value="1"/>
</dbReference>
<evidence type="ECO:0000313" key="5">
    <source>
        <dbReference type="EMBL" id="GMI44336.1"/>
    </source>
</evidence>
<organism evidence="5 6">
    <name type="scientific">Triparma columacea</name>
    <dbReference type="NCBI Taxonomy" id="722753"/>
    <lineage>
        <taxon>Eukaryota</taxon>
        <taxon>Sar</taxon>
        <taxon>Stramenopiles</taxon>
        <taxon>Ochrophyta</taxon>
        <taxon>Bolidophyceae</taxon>
        <taxon>Parmales</taxon>
        <taxon>Triparmaceae</taxon>
        <taxon>Triparma</taxon>
    </lineage>
</organism>
<dbReference type="Proteomes" id="UP001165065">
    <property type="component" value="Unassembled WGS sequence"/>
</dbReference>
<accession>A0A9W7LC79</accession>
<dbReference type="PRINTS" id="PR00600">
    <property type="entry name" value="PP2APR55"/>
</dbReference>
<dbReference type="InterPro" id="IPR036322">
    <property type="entry name" value="WD40_repeat_dom_sf"/>
</dbReference>
<keyword evidence="2 4" id="KW-0853">WD repeat</keyword>
<dbReference type="OrthoDB" id="6274823at2759"/>
<protein>
    <recommendedName>
        <fullName evidence="4">Serine/threonine-protein phosphatase 2A 55 kDa regulatory subunit B</fullName>
    </recommendedName>
</protein>
<dbReference type="EMBL" id="BRYA01000213">
    <property type="protein sequence ID" value="GMI44336.1"/>
    <property type="molecule type" value="Genomic_DNA"/>
</dbReference>
<evidence type="ECO:0000256" key="2">
    <source>
        <dbReference type="ARBA" id="ARBA00022574"/>
    </source>
</evidence>
<evidence type="ECO:0000256" key="4">
    <source>
        <dbReference type="RuleBase" id="RU331113"/>
    </source>
</evidence>
<proteinExistence type="inferred from homology"/>
<dbReference type="GO" id="GO:0019888">
    <property type="term" value="F:protein phosphatase regulator activity"/>
    <property type="evidence" value="ECO:0007669"/>
    <property type="project" value="InterPro"/>
</dbReference>
<keyword evidence="6" id="KW-1185">Reference proteome</keyword>
<gene>
    <name evidence="5" type="ORF">TrCOL_g416</name>
</gene>